<gene>
    <name evidence="3" type="ORF">Q428_01815</name>
</gene>
<reference evidence="3 4" key="1">
    <citation type="journal article" date="2014" name="Genome Announc.">
        <title>Draft Genome Sequence of Fervidicella metallireducens Strain AeBT, an Iron-Reducing Thermoanaerobe from the Great Artesian Basin.</title>
        <authorList>
            <person name="Patel B.K."/>
        </authorList>
    </citation>
    <scope>NUCLEOTIDE SEQUENCE [LARGE SCALE GENOMIC DNA]</scope>
    <source>
        <strain evidence="3 4">AeB</strain>
    </source>
</reference>
<organism evidence="3 4">
    <name type="scientific">Fervidicella metallireducens AeB</name>
    <dbReference type="NCBI Taxonomy" id="1403537"/>
    <lineage>
        <taxon>Bacteria</taxon>
        <taxon>Bacillati</taxon>
        <taxon>Bacillota</taxon>
        <taxon>Clostridia</taxon>
        <taxon>Eubacteriales</taxon>
        <taxon>Clostridiaceae</taxon>
        <taxon>Fervidicella</taxon>
    </lineage>
</organism>
<dbReference type="PIRSF" id="PIRSF006661">
    <property type="entry name" value="PP-lp_UCP006661"/>
    <property type="match status" value="1"/>
</dbReference>
<dbReference type="Pfam" id="PF02540">
    <property type="entry name" value="NAD_synthase"/>
    <property type="match status" value="1"/>
</dbReference>
<dbReference type="AlphaFoldDB" id="A0A017RYU2"/>
<dbReference type="GO" id="GO:0016783">
    <property type="term" value="F:sulfurtransferase activity"/>
    <property type="evidence" value="ECO:0007669"/>
    <property type="project" value="InterPro"/>
</dbReference>
<evidence type="ECO:0000259" key="2">
    <source>
        <dbReference type="Pfam" id="PF02540"/>
    </source>
</evidence>
<proteinExistence type="predicted"/>
<dbReference type="SUPFAM" id="SSF52402">
    <property type="entry name" value="Adenine nucleotide alpha hydrolases-like"/>
    <property type="match status" value="1"/>
</dbReference>
<dbReference type="NCBIfam" id="TIGR00268">
    <property type="entry name" value="ATP-dependent sacrificial sulfur transferase LarE"/>
    <property type="match status" value="1"/>
</dbReference>
<protein>
    <submittedName>
        <fullName evidence="3">Potassium-transporting ATPase subunit A</fullName>
    </submittedName>
</protein>
<dbReference type="PANTHER" id="PTHR43169">
    <property type="entry name" value="EXSB FAMILY PROTEIN"/>
    <property type="match status" value="1"/>
</dbReference>
<dbReference type="STRING" id="1403537.Q428_01815"/>
<accession>A0A017RYU2</accession>
<evidence type="ECO:0000313" key="3">
    <source>
        <dbReference type="EMBL" id="EYE89544.1"/>
    </source>
</evidence>
<dbReference type="InterPro" id="IPR022310">
    <property type="entry name" value="NAD/GMP_synthase"/>
</dbReference>
<evidence type="ECO:0000313" key="4">
    <source>
        <dbReference type="Proteomes" id="UP000019681"/>
    </source>
</evidence>
<dbReference type="InterPro" id="IPR052188">
    <property type="entry name" value="Ni-pincer_cofactor_biosynth"/>
</dbReference>
<feature type="domain" description="NAD/GMP synthase" evidence="2">
    <location>
        <begin position="18"/>
        <end position="88"/>
    </location>
</feature>
<dbReference type="InterPro" id="IPR014729">
    <property type="entry name" value="Rossmann-like_a/b/a_fold"/>
</dbReference>
<dbReference type="Gene3D" id="3.40.50.620">
    <property type="entry name" value="HUPs"/>
    <property type="match status" value="1"/>
</dbReference>
<name>A0A017RYU2_9CLOT</name>
<keyword evidence="4" id="KW-1185">Reference proteome</keyword>
<feature type="active site" description="Nucleophile and sulfur donor" evidence="1">
    <location>
        <position position="176"/>
    </location>
</feature>
<dbReference type="Proteomes" id="UP000019681">
    <property type="component" value="Unassembled WGS sequence"/>
</dbReference>
<evidence type="ECO:0000256" key="1">
    <source>
        <dbReference type="PIRSR" id="PIRSR006661-1"/>
    </source>
</evidence>
<sequence length="275" mass="31166">MADKEKLERLKEILKDLGSVLVALSGGVDSVFLLKVAKDVLGNRAVAATGVSYIYPSWETEEAFEMAKELMAEHIIVKVDPINEINRFKFNPVDRCYICKRAIFSKFLETAESLGLNYVADGTNLDDTKDYRPGLKAVEELGVKSPLLLAGMTKKDIREFSREMGLKTHDKPSFACLATRIPYNEELSIEKLSMIDKSETYIISKGIRNVRVRHHGEVARIEIEGKDFEKFLNSEFREDIDNKLKEYGFKYVSLDIAGYKTGSMNQEVLNGKGRY</sequence>
<dbReference type="EMBL" id="AZQP01000003">
    <property type="protein sequence ID" value="EYE89544.1"/>
    <property type="molecule type" value="Genomic_DNA"/>
</dbReference>
<dbReference type="RefSeq" id="WP_035377603.1">
    <property type="nucleotide sequence ID" value="NZ_AZQP01000003.1"/>
</dbReference>
<comment type="caution">
    <text evidence="3">The sequence shown here is derived from an EMBL/GenBank/DDBJ whole genome shotgun (WGS) entry which is preliminary data.</text>
</comment>
<dbReference type="OrthoDB" id="9776919at2"/>
<dbReference type="GO" id="GO:0006163">
    <property type="term" value="P:purine nucleotide metabolic process"/>
    <property type="evidence" value="ECO:0007669"/>
    <property type="project" value="UniProtKB-ARBA"/>
</dbReference>
<dbReference type="CDD" id="cd01990">
    <property type="entry name" value="LarE-like"/>
    <property type="match status" value="1"/>
</dbReference>
<dbReference type="PANTHER" id="PTHR43169:SF2">
    <property type="entry name" value="NAD_GMP SYNTHASE DOMAIN-CONTAINING PROTEIN"/>
    <property type="match status" value="1"/>
</dbReference>
<dbReference type="InterPro" id="IPR005232">
    <property type="entry name" value="LarE"/>
</dbReference>